<dbReference type="FunFam" id="3.40.50.12710:FF:000011">
    <property type="entry name" value="S-adenosyl-L-methionine-dependent methyltransferase family protein"/>
    <property type="match status" value="1"/>
</dbReference>
<dbReference type="AlphaFoldDB" id="A0AA44U6P7"/>
<dbReference type="PANTHER" id="PTHR12049">
    <property type="entry name" value="PROTEIN ARGININE METHYLTRANSFERASE NDUFAF7, MITOCHONDRIAL"/>
    <property type="match status" value="1"/>
</dbReference>
<organism evidence="3 4">
    <name type="scientific">Neisseria gonorrhoeae 3502</name>
    <dbReference type="NCBI Taxonomy" id="1193404"/>
    <lineage>
        <taxon>Bacteria</taxon>
        <taxon>Pseudomonadati</taxon>
        <taxon>Pseudomonadota</taxon>
        <taxon>Betaproteobacteria</taxon>
        <taxon>Neisseriales</taxon>
        <taxon>Neisseriaceae</taxon>
        <taxon>Neisseria</taxon>
    </lineage>
</organism>
<evidence type="ECO:0000256" key="2">
    <source>
        <dbReference type="ARBA" id="ARBA00022679"/>
    </source>
</evidence>
<evidence type="ECO:0000313" key="4">
    <source>
        <dbReference type="Proteomes" id="UP000223296"/>
    </source>
</evidence>
<dbReference type="SUPFAM" id="SSF53335">
    <property type="entry name" value="S-adenosyl-L-methionine-dependent methyltransferases"/>
    <property type="match status" value="1"/>
</dbReference>
<keyword evidence="1" id="KW-0489">Methyltransferase</keyword>
<dbReference type="EMBL" id="AVBE01000002">
    <property type="protein sequence ID" value="PHJ34324.1"/>
    <property type="molecule type" value="Genomic_DNA"/>
</dbReference>
<gene>
    <name evidence="3" type="ORF">N776_00765</name>
</gene>
<dbReference type="InterPro" id="IPR038375">
    <property type="entry name" value="NDUFAF7_sf"/>
</dbReference>
<dbReference type="InterPro" id="IPR029063">
    <property type="entry name" value="SAM-dependent_MTases_sf"/>
</dbReference>
<evidence type="ECO:0008006" key="5">
    <source>
        <dbReference type="Google" id="ProtNLM"/>
    </source>
</evidence>
<name>A0AA44U6P7_NEIGO</name>
<comment type="caution">
    <text evidence="3">The sequence shown here is derived from an EMBL/GenBank/DDBJ whole genome shotgun (WGS) entry which is preliminary data.</text>
</comment>
<dbReference type="Gene3D" id="3.40.50.12710">
    <property type="match status" value="1"/>
</dbReference>
<reference evidence="3 4" key="1">
    <citation type="submission" date="2013-08" db="EMBL/GenBank/DDBJ databases">
        <authorList>
            <person name="Trees D."/>
        </authorList>
    </citation>
    <scope>NUCLEOTIDE SEQUENCE [LARGE SCALE GENOMIC DNA]</scope>
    <source>
        <strain evidence="3 4">3502</strain>
    </source>
</reference>
<dbReference type="InterPro" id="IPR003788">
    <property type="entry name" value="NDUFAF7"/>
</dbReference>
<dbReference type="GO" id="GO:0032259">
    <property type="term" value="P:methylation"/>
    <property type="evidence" value="ECO:0007669"/>
    <property type="project" value="UniProtKB-KW"/>
</dbReference>
<dbReference type="RefSeq" id="WP_010951292.1">
    <property type="nucleotide sequence ID" value="NZ_AVBE01000002.1"/>
</dbReference>
<dbReference type="GO" id="GO:0035243">
    <property type="term" value="F:protein-arginine omega-N symmetric methyltransferase activity"/>
    <property type="evidence" value="ECO:0007669"/>
    <property type="project" value="TreeGrafter"/>
</dbReference>
<proteinExistence type="predicted"/>
<protein>
    <recommendedName>
        <fullName evidence="5">S-adenosyl-L-methionine-dependent methyltransferase</fullName>
    </recommendedName>
</protein>
<dbReference type="PANTHER" id="PTHR12049:SF7">
    <property type="entry name" value="PROTEIN ARGININE METHYLTRANSFERASE NDUFAF7, MITOCHONDRIAL"/>
    <property type="match status" value="1"/>
</dbReference>
<evidence type="ECO:0000313" key="3">
    <source>
        <dbReference type="EMBL" id="PHJ34324.1"/>
    </source>
</evidence>
<dbReference type="Pfam" id="PF02636">
    <property type="entry name" value="Methyltransf_28"/>
    <property type="match status" value="1"/>
</dbReference>
<evidence type="ECO:0000256" key="1">
    <source>
        <dbReference type="ARBA" id="ARBA00022603"/>
    </source>
</evidence>
<keyword evidence="2" id="KW-0808">Transferase</keyword>
<sequence length="415" mass="45660">MTAPVPTCNMSGNPINLHKLTFIMLLPSPEARQSSLNLQTLIAEEIGKHGNWIPFSRFMELVLYAPQYGYYTGGSHKIGNTGDFITAPTLTPLFAQTLARQLQELLPQTAGNIYEFGAGTGQLAADLLGSVSDSINCYYIIEISPELAARQKNLIQARAPEASQKVVHLTALPEAFDGIIIGNELLDAIPVEIVRKNEGGLLEHIGVCTDNGRFAYSARPLHDPSLSTSASLYFPQTDYPYTSELHPQQYAFIRTLASRLERGGMIFIDYGFDAAQYYHPQRNQGTLIGHYRHHVIHNPFDFIGLADLTAHVNFTDIAQAGTDAGLDLTGYLPQSHFLLNLGITELLAQTGKTDSAAYIREAAAVQKLIDQHEMGELFKVIAFGKNIGIDWAGFRFGDICHKLQPSCRLNPLQTA</sequence>
<accession>A0AA44U6P7</accession>
<dbReference type="Proteomes" id="UP000223296">
    <property type="component" value="Unassembled WGS sequence"/>
</dbReference>
<dbReference type="GeneID" id="66753752"/>